<feature type="domain" description="Pyrroline-5-carboxylate reductase catalytic N-terminal" evidence="1">
    <location>
        <begin position="4"/>
        <end position="100"/>
    </location>
</feature>
<dbReference type="Gene3D" id="3.40.50.720">
    <property type="entry name" value="NAD(P)-binding Rossmann-like Domain"/>
    <property type="match status" value="1"/>
</dbReference>
<dbReference type="AlphaFoldDB" id="A0A3D8GUH2"/>
<name>A0A3D8GUH2_9BACI</name>
<dbReference type="InterPro" id="IPR013328">
    <property type="entry name" value="6PGD_dom2"/>
</dbReference>
<sequence>MVSVGFIGFGEAASELAKGLSTEGITNITAFDVMMNHDVWGEKIKAKAQEIGIELAADVRDVLKRSEIIFAAVPANNALEVAQTVKNDLNENTIYVDVSASTPKTKMEISTLITSVGSLFVDVAMLGPLPVYKHKVPIMLSGSGANLFTDTMGKYGMDLVNIGEEPGTASAVKLIRSIFMKGVSALYIELLEAAYTYKVEDIVVKSVSKTMDAFNFEQTMDRLVTGSAIHAQRRAIELNGSIEMLAEMDLDSKMTSSARDKLEYFSKLNLKEKLNGDKPSNWKDVLKLYL</sequence>
<dbReference type="PANTHER" id="PTHR43580:SF2">
    <property type="entry name" value="CYTOKINE-LIKE NUCLEAR FACTOR N-PAC"/>
    <property type="match status" value="1"/>
</dbReference>
<organism evidence="3 4">
    <name type="scientific">Neobacillus piezotolerans</name>
    <dbReference type="NCBI Taxonomy" id="2259171"/>
    <lineage>
        <taxon>Bacteria</taxon>
        <taxon>Bacillati</taxon>
        <taxon>Bacillota</taxon>
        <taxon>Bacilli</taxon>
        <taxon>Bacillales</taxon>
        <taxon>Bacillaceae</taxon>
        <taxon>Neobacillus</taxon>
    </lineage>
</organism>
<accession>A0A3D8GUH2</accession>
<dbReference type="InterPro" id="IPR015814">
    <property type="entry name" value="Pgluconate_DH_NAD-bd_C"/>
</dbReference>
<comment type="caution">
    <text evidence="3">The sequence shown here is derived from an EMBL/GenBank/DDBJ whole genome shotgun (WGS) entry which is preliminary data.</text>
</comment>
<evidence type="ECO:0000313" key="4">
    <source>
        <dbReference type="Proteomes" id="UP000257144"/>
    </source>
</evidence>
<dbReference type="SUPFAM" id="SSF51735">
    <property type="entry name" value="NAD(P)-binding Rossmann-fold domains"/>
    <property type="match status" value="1"/>
</dbReference>
<evidence type="ECO:0000313" key="3">
    <source>
        <dbReference type="EMBL" id="RDU38124.1"/>
    </source>
</evidence>
<dbReference type="InterPro" id="IPR008927">
    <property type="entry name" value="6-PGluconate_DH-like_C_sf"/>
</dbReference>
<dbReference type="SUPFAM" id="SSF48179">
    <property type="entry name" value="6-phosphogluconate dehydrogenase C-terminal domain-like"/>
    <property type="match status" value="1"/>
</dbReference>
<gene>
    <name evidence="3" type="ORF">DRW41_00710</name>
</gene>
<reference evidence="3 4" key="1">
    <citation type="submission" date="2018-07" db="EMBL/GenBank/DDBJ databases">
        <title>Bacillus sp. YLB-04 draft genome sequence.</title>
        <authorList>
            <person name="Yu L."/>
            <person name="Tang X."/>
        </authorList>
    </citation>
    <scope>NUCLEOTIDE SEQUENCE [LARGE SCALE GENOMIC DNA]</scope>
    <source>
        <strain evidence="3 4">YLB-04</strain>
    </source>
</reference>
<dbReference type="Pfam" id="PF03807">
    <property type="entry name" value="F420_oxidored"/>
    <property type="match status" value="1"/>
</dbReference>
<dbReference type="InterPro" id="IPR028939">
    <property type="entry name" value="P5C_Rdtase_cat_N"/>
</dbReference>
<dbReference type="Proteomes" id="UP000257144">
    <property type="component" value="Unassembled WGS sequence"/>
</dbReference>
<dbReference type="EMBL" id="QNQT01000001">
    <property type="protein sequence ID" value="RDU38124.1"/>
    <property type="molecule type" value="Genomic_DNA"/>
</dbReference>
<dbReference type="Gene3D" id="1.10.1040.10">
    <property type="entry name" value="N-(1-d-carboxylethyl)-l-norvaline Dehydrogenase, domain 2"/>
    <property type="match status" value="1"/>
</dbReference>
<dbReference type="Pfam" id="PF09130">
    <property type="entry name" value="DUF1932"/>
    <property type="match status" value="1"/>
</dbReference>
<dbReference type="InterPro" id="IPR036291">
    <property type="entry name" value="NAD(P)-bd_dom_sf"/>
</dbReference>
<dbReference type="PANTHER" id="PTHR43580">
    <property type="entry name" value="OXIDOREDUCTASE GLYR1-RELATED"/>
    <property type="match status" value="1"/>
</dbReference>
<evidence type="ECO:0000259" key="1">
    <source>
        <dbReference type="Pfam" id="PF03807"/>
    </source>
</evidence>
<proteinExistence type="predicted"/>
<dbReference type="InterPro" id="IPR051265">
    <property type="entry name" value="HIBADH-related_NP60_sf"/>
</dbReference>
<keyword evidence="4" id="KW-1185">Reference proteome</keyword>
<dbReference type="OrthoDB" id="4333at2"/>
<evidence type="ECO:0000259" key="2">
    <source>
        <dbReference type="Pfam" id="PF09130"/>
    </source>
</evidence>
<dbReference type="RefSeq" id="WP_115450046.1">
    <property type="nucleotide sequence ID" value="NZ_QNQT01000001.1"/>
</dbReference>
<feature type="domain" description="Phosphogluconate dehydrogenase NAD-binding putative C-terminal" evidence="2">
    <location>
        <begin position="194"/>
        <end position="263"/>
    </location>
</feature>
<protein>
    <submittedName>
        <fullName evidence="3">NAD(P)-dependent oxidoreductase</fullName>
    </submittedName>
</protein>